<accession>A0A6H2EMN7</accession>
<name>A0A6H2EMN7_9ACTO</name>
<evidence type="ECO:0000313" key="4">
    <source>
        <dbReference type="Proteomes" id="UP000502298"/>
    </source>
</evidence>
<sequence>MKKILAAIVCFVLISGCARIPMSGLPQAVERSQQTSGGIVLDPQGPAEDAEPEDIVVGFMRASSAGFSDNFVVARQYLTAGAAKVWNPTTQVRIYPDSQNQQVSQTRSGAYRVSVGASGIVDSTGRYTSATADSTLSSEFSLVREKSGEWRIAVVPDGVTMPDSLFQTLFVRTALYFPIQDQSAFVTDVRWYPRSQVVSAAARGIVDGPPQWLAGSVTTILPAGTTLTNPVVNVDGGVARIDLSSDVAELPARARNILYTQFMKTFTSLAGVSGVELLANGALLESENIADIPSYPYSGSEMLVLSDGKPAVVKDDGLHFVPNSEGLASLDLSDLATPYGEKLADFVALGQGGQTIYRIDAAGVPIELLSGQELVSPSIDRHRFVWTAERSPDQQLTAIDMSSGQRARVEATWLDGYKIRSLAVSREGGRIVMLAEHEGVSQALVAGIVRDGAGVPQSLSEPIRVGQRLSEMTDVAWVSDSRLVVIGKSQTSSMNALYSVPLGESISVMSSLEDMTSVTAGRNDDSIVLHTAANDVYAYDAGGWRRILENAIAPTFPG</sequence>
<dbReference type="InterPro" id="IPR059026">
    <property type="entry name" value="LpqB_N"/>
</dbReference>
<dbReference type="AlphaFoldDB" id="A0A6H2EMN7"/>
<dbReference type="PROSITE" id="PS51257">
    <property type="entry name" value="PROKAR_LIPOPROTEIN"/>
    <property type="match status" value="1"/>
</dbReference>
<keyword evidence="1" id="KW-0732">Signal</keyword>
<evidence type="ECO:0000256" key="1">
    <source>
        <dbReference type="SAM" id="SignalP"/>
    </source>
</evidence>
<feature type="domain" description="GerMN" evidence="2">
    <location>
        <begin position="198"/>
        <end position="288"/>
    </location>
</feature>
<dbReference type="Proteomes" id="UP000502298">
    <property type="component" value="Chromosome"/>
</dbReference>
<dbReference type="SUPFAM" id="SSF69304">
    <property type="entry name" value="Tricorn protease N-terminal domain"/>
    <property type="match status" value="1"/>
</dbReference>
<keyword evidence="4" id="KW-1185">Reference proteome</keyword>
<reference evidence="3 4" key="1">
    <citation type="submission" date="2020-03" db="EMBL/GenBank/DDBJ databases">
        <title>Complete genome of Arcanobacterium buesumensis sp. nov. strain 2701.</title>
        <authorList>
            <person name="Borowiak M."/>
            <person name="Alssahen M."/>
            <person name="Laemmler C."/>
            <person name="Malorny B."/>
            <person name="Hassan A."/>
            <person name="Prenger-Berninghoff E."/>
            <person name="Ploetz M."/>
            <person name="Abdulmawjood A."/>
        </authorList>
    </citation>
    <scope>NUCLEOTIDE SEQUENCE [LARGE SCALE GENOMIC DNA]</scope>
    <source>
        <strain evidence="3 4">2701</strain>
    </source>
</reference>
<evidence type="ECO:0000313" key="3">
    <source>
        <dbReference type="EMBL" id="QJC22336.1"/>
    </source>
</evidence>
<dbReference type="KEGG" id="arca:HC352_07310"/>
<dbReference type="RefSeq" id="WP_168918258.1">
    <property type="nucleotide sequence ID" value="NZ_CP050804.1"/>
</dbReference>
<feature type="signal peptide" evidence="1">
    <location>
        <begin position="1"/>
        <end position="20"/>
    </location>
</feature>
<dbReference type="SMART" id="SM00909">
    <property type="entry name" value="Germane"/>
    <property type="match status" value="1"/>
</dbReference>
<proteinExistence type="predicted"/>
<protein>
    <recommendedName>
        <fullName evidence="2">GerMN domain-containing protein</fullName>
    </recommendedName>
</protein>
<dbReference type="Pfam" id="PF10646">
    <property type="entry name" value="Germane"/>
    <property type="match status" value="1"/>
</dbReference>
<dbReference type="Pfam" id="PF10647">
    <property type="entry name" value="Gmad1"/>
    <property type="match status" value="1"/>
</dbReference>
<dbReference type="InterPro" id="IPR019606">
    <property type="entry name" value="GerMN"/>
</dbReference>
<evidence type="ECO:0000259" key="2">
    <source>
        <dbReference type="SMART" id="SM00909"/>
    </source>
</evidence>
<dbReference type="InterPro" id="IPR018910">
    <property type="entry name" value="LpqB_C"/>
</dbReference>
<dbReference type="EMBL" id="CP050804">
    <property type="protein sequence ID" value="QJC22336.1"/>
    <property type="molecule type" value="Genomic_DNA"/>
</dbReference>
<dbReference type="Pfam" id="PF25976">
    <property type="entry name" value="LpqB_N"/>
    <property type="match status" value="1"/>
</dbReference>
<feature type="chain" id="PRO_5039585378" description="GerMN domain-containing protein" evidence="1">
    <location>
        <begin position="21"/>
        <end position="558"/>
    </location>
</feature>
<gene>
    <name evidence="3" type="ORF">HC352_07310</name>
</gene>
<organism evidence="3 4">
    <name type="scientific">Arcanobacterium buesumense</name>
    <dbReference type="NCBI Taxonomy" id="2722751"/>
    <lineage>
        <taxon>Bacteria</taxon>
        <taxon>Bacillati</taxon>
        <taxon>Actinomycetota</taxon>
        <taxon>Actinomycetes</taxon>
        <taxon>Actinomycetales</taxon>
        <taxon>Actinomycetaceae</taxon>
        <taxon>Arcanobacterium</taxon>
    </lineage>
</organism>